<organism evidence="4 5">
    <name type="scientific">Lasius niger</name>
    <name type="common">Black garden ant</name>
    <dbReference type="NCBI Taxonomy" id="67767"/>
    <lineage>
        <taxon>Eukaryota</taxon>
        <taxon>Metazoa</taxon>
        <taxon>Ecdysozoa</taxon>
        <taxon>Arthropoda</taxon>
        <taxon>Hexapoda</taxon>
        <taxon>Insecta</taxon>
        <taxon>Pterygota</taxon>
        <taxon>Neoptera</taxon>
        <taxon>Endopterygota</taxon>
        <taxon>Hymenoptera</taxon>
        <taxon>Apocrita</taxon>
        <taxon>Aculeata</taxon>
        <taxon>Formicoidea</taxon>
        <taxon>Formicidae</taxon>
        <taxon>Formicinae</taxon>
        <taxon>Lasius</taxon>
        <taxon>Lasius</taxon>
    </lineage>
</organism>
<dbReference type="GO" id="GO:0003824">
    <property type="term" value="F:catalytic activity"/>
    <property type="evidence" value="ECO:0007669"/>
    <property type="project" value="UniProtKB-KW"/>
</dbReference>
<dbReference type="PANTHER" id="PTHR37984:SF5">
    <property type="entry name" value="PROTEIN NYNRIN-LIKE"/>
    <property type="match status" value="1"/>
</dbReference>
<evidence type="ECO:0000313" key="5">
    <source>
        <dbReference type="Proteomes" id="UP000036403"/>
    </source>
</evidence>
<reference evidence="4 5" key="1">
    <citation type="submission" date="2015-04" db="EMBL/GenBank/DDBJ databases">
        <title>Lasius niger genome sequencing.</title>
        <authorList>
            <person name="Konorov E.A."/>
            <person name="Nikitin M.A."/>
            <person name="Kirill M.V."/>
            <person name="Chang P."/>
        </authorList>
    </citation>
    <scope>NUCLEOTIDE SEQUENCE [LARGE SCALE GENOMIC DNA]</scope>
    <source>
        <tissue evidence="4">Whole</tissue>
    </source>
</reference>
<keyword evidence="1" id="KW-0511">Multifunctional enzyme</keyword>
<dbReference type="SUPFAM" id="SSF53098">
    <property type="entry name" value="Ribonuclease H-like"/>
    <property type="match status" value="1"/>
</dbReference>
<dbReference type="PaxDb" id="67767-A0A0J7KLA4"/>
<proteinExistence type="predicted"/>
<evidence type="ECO:0000313" key="4">
    <source>
        <dbReference type="EMBL" id="KMQ91016.1"/>
    </source>
</evidence>
<feature type="region of interest" description="Disordered" evidence="2">
    <location>
        <begin position="405"/>
        <end position="451"/>
    </location>
</feature>
<dbReference type="InterPro" id="IPR043502">
    <property type="entry name" value="DNA/RNA_pol_sf"/>
</dbReference>
<gene>
    <name evidence="4" type="ORF">RF55_9167</name>
</gene>
<dbReference type="GO" id="GO:0003676">
    <property type="term" value="F:nucleic acid binding"/>
    <property type="evidence" value="ECO:0007669"/>
    <property type="project" value="InterPro"/>
</dbReference>
<dbReference type="STRING" id="67767.A0A0J7KLA4"/>
<dbReference type="EMBL" id="LBMM01006013">
    <property type="protein sequence ID" value="KMQ91016.1"/>
    <property type="molecule type" value="Genomic_DNA"/>
</dbReference>
<dbReference type="SUPFAM" id="SSF56672">
    <property type="entry name" value="DNA/RNA polymerases"/>
    <property type="match status" value="1"/>
</dbReference>
<dbReference type="Proteomes" id="UP000036403">
    <property type="component" value="Unassembled WGS sequence"/>
</dbReference>
<dbReference type="InterPro" id="IPR050951">
    <property type="entry name" value="Retrovirus_Pol_polyprotein"/>
</dbReference>
<dbReference type="Pfam" id="PF17919">
    <property type="entry name" value="RT_RNaseH_2"/>
    <property type="match status" value="1"/>
</dbReference>
<dbReference type="InterPro" id="IPR036397">
    <property type="entry name" value="RNaseH_sf"/>
</dbReference>
<dbReference type="GO" id="GO:0071897">
    <property type="term" value="P:DNA biosynthetic process"/>
    <property type="evidence" value="ECO:0007669"/>
    <property type="project" value="UniProtKB-ARBA"/>
</dbReference>
<dbReference type="InterPro" id="IPR001584">
    <property type="entry name" value="Integrase_cat-core"/>
</dbReference>
<comment type="caution">
    <text evidence="4">The sequence shown here is derived from an EMBL/GenBank/DDBJ whole genome shotgun (WGS) entry which is preliminary data.</text>
</comment>
<keyword evidence="5" id="KW-1185">Reference proteome</keyword>
<dbReference type="AlphaFoldDB" id="A0A0J7KLA4"/>
<dbReference type="GO" id="GO:0042575">
    <property type="term" value="C:DNA polymerase complex"/>
    <property type="evidence" value="ECO:0007669"/>
    <property type="project" value="UniProtKB-ARBA"/>
</dbReference>
<evidence type="ECO:0000256" key="1">
    <source>
        <dbReference type="ARBA" id="ARBA00023268"/>
    </source>
</evidence>
<feature type="compositionally biased region" description="Low complexity" evidence="2">
    <location>
        <begin position="406"/>
        <end position="421"/>
    </location>
</feature>
<dbReference type="PROSITE" id="PS50994">
    <property type="entry name" value="INTEGRASE"/>
    <property type="match status" value="1"/>
</dbReference>
<evidence type="ECO:0000256" key="2">
    <source>
        <dbReference type="SAM" id="MobiDB-lite"/>
    </source>
</evidence>
<evidence type="ECO:0000259" key="3">
    <source>
        <dbReference type="PROSITE" id="PS50994"/>
    </source>
</evidence>
<dbReference type="InterPro" id="IPR012337">
    <property type="entry name" value="RNaseH-like_sf"/>
</dbReference>
<name>A0A0J7KLA4_LASNI</name>
<dbReference type="GO" id="GO:0015074">
    <property type="term" value="P:DNA integration"/>
    <property type="evidence" value="ECO:0007669"/>
    <property type="project" value="InterPro"/>
</dbReference>
<dbReference type="InterPro" id="IPR041577">
    <property type="entry name" value="RT_RNaseH_2"/>
</dbReference>
<dbReference type="PANTHER" id="PTHR37984">
    <property type="entry name" value="PROTEIN CBG26694"/>
    <property type="match status" value="1"/>
</dbReference>
<sequence>MSTTDRILMLYDPSLPVTIACDASPTGVAGVLSHIVDGIEKPVAFVSRSLSAAERNYSQLDREAVPIIFSIQKFYSSFNYKIEHRKAKDHGNANYLSRAPLGINPAIQDKDEEINDQIINQISSTVITSKTIMKETVKDRELSRLKEDLTSGKIYDPVYCLHDDIIFRGRRVFIPLSLRPEILKELHDTHLGISKMKNLARRSHGLPEVLVSDNATIFKSEEFTQFCQRNGIFQKFTAPGHPATNGLAERYVQILKKKLKAMEHEPGTITFKVENILYRFRATPLRCSKSPSELYLNRQIRIKLDLLHPPHIVQNSIQKPNVRQLSVEDKVQSRTYGGTQRWKLGTIMKKFGQLHYMIHLDKGYNIIGHINQLRPSKVLKENPERKSVQFGPVTRNWYPLPDHQQKVQLQPQQAQAPEADPILPAQDIQVPVVQKGTSGKTQQPFRRSERL</sequence>
<feature type="compositionally biased region" description="Polar residues" evidence="2">
    <location>
        <begin position="435"/>
        <end position="445"/>
    </location>
</feature>
<accession>A0A0J7KLA4</accession>
<feature type="domain" description="Integrase catalytic" evidence="3">
    <location>
        <begin position="137"/>
        <end position="317"/>
    </location>
</feature>
<protein>
    <recommendedName>
        <fullName evidence="3">Integrase catalytic domain-containing protein</fullName>
    </recommendedName>
</protein>
<dbReference type="OrthoDB" id="7551005at2759"/>
<dbReference type="Gene3D" id="3.30.420.10">
    <property type="entry name" value="Ribonuclease H-like superfamily/Ribonuclease H"/>
    <property type="match status" value="1"/>
</dbReference>